<dbReference type="InParanoid" id="H3GPT9"/>
<dbReference type="EMBL" id="DS566031">
    <property type="status" value="NOT_ANNOTATED_CDS"/>
    <property type="molecule type" value="Genomic_DNA"/>
</dbReference>
<evidence type="ECO:0008006" key="4">
    <source>
        <dbReference type="Google" id="ProtNLM"/>
    </source>
</evidence>
<feature type="region of interest" description="Disordered" evidence="1">
    <location>
        <begin position="206"/>
        <end position="244"/>
    </location>
</feature>
<sequence>MFVDSEGQLGSTAEQTRTAEPQTTEERETDNWHKKGYDKDDGADQEEDTMAADATEVTERNSDKAEQAERRGRSPTRRILKRGKPRQGPTPTSNEQRTEEETRGVNKVAGRFRSDASDSIGGATMGAAQDGRKASQSPKRRERDDRRAEVGGVRKEMRKSLRSEGGTRSPSPIKNGRRPPNKGDKTAHQKYMHQYLRKALHIKAEIGMDSEEGKARTEEREGTRTDAHSSQAATLQPDVDKEQGVITTESDSEDCEYVGSTPANDAGAPLASWLELLGGTLVDVAAAGHCGWLASYAALYNVSDGLIEPSEQVTEATNALKKQVINGMVATLEEEMKLHPYQLEVELDASGIRPLTSASRAERLCALVNHYVLQRQKSVKTAVPMHYWVRPAHIKAMAIHARETIYVLDVDDQGTARAQAYAYCSTSHNGEDAFETGTNQPIPTLQAMTMLEEIVAEGILPPVLVLRWRESGNHFQAITYDRNRYNSYVQQLTTLAPIRNAILSKHGWPALDYIQYEQASIAKVATRELKAMRKAAKLEKTVWRTEDVHTVDGEDCEDEDREEGSASDDDYQAAEHETRASTGELELERAVNKETSSQIEVPAFEKVGAHPVAEDHTKLTEGRECSSADGQRDGTDEGGRAHSTDGGTH</sequence>
<feature type="compositionally biased region" description="Basic residues" evidence="1">
    <location>
        <begin position="73"/>
        <end position="85"/>
    </location>
</feature>
<accession>H3GPT9</accession>
<dbReference type="VEuPathDB" id="FungiDB:KRP23_12110"/>
<dbReference type="eggNOG" id="ENOG502RGBV">
    <property type="taxonomic scope" value="Eukaryota"/>
</dbReference>
<proteinExistence type="predicted"/>
<feature type="region of interest" description="Disordered" evidence="1">
    <location>
        <begin position="1"/>
        <end position="189"/>
    </location>
</feature>
<dbReference type="EnsemblProtists" id="Phyra78751">
    <property type="protein sequence ID" value="Phyra78751"/>
    <property type="gene ID" value="Phyra78751"/>
</dbReference>
<feature type="compositionally biased region" description="Basic and acidic residues" evidence="1">
    <location>
        <begin position="139"/>
        <end position="162"/>
    </location>
</feature>
<name>H3GPT9_PHYRM</name>
<evidence type="ECO:0000313" key="2">
    <source>
        <dbReference type="EnsemblProtists" id="Phyra78751"/>
    </source>
</evidence>
<dbReference type="HOGENOM" id="CLU_422432_0_0_1"/>
<dbReference type="Proteomes" id="UP000005238">
    <property type="component" value="Unassembled WGS sequence"/>
</dbReference>
<feature type="compositionally biased region" description="Basic and acidic residues" evidence="1">
    <location>
        <begin position="206"/>
        <end position="227"/>
    </location>
</feature>
<protein>
    <recommendedName>
        <fullName evidence="4">OTU domain-containing protein</fullName>
    </recommendedName>
</protein>
<feature type="compositionally biased region" description="Polar residues" evidence="1">
    <location>
        <begin position="8"/>
        <end position="22"/>
    </location>
</feature>
<feature type="region of interest" description="Disordered" evidence="1">
    <location>
        <begin position="549"/>
        <end position="649"/>
    </location>
</feature>
<keyword evidence="3" id="KW-1185">Reference proteome</keyword>
<feature type="compositionally biased region" description="Basic and acidic residues" evidence="1">
    <location>
        <begin position="24"/>
        <end position="42"/>
    </location>
</feature>
<reference evidence="2" key="2">
    <citation type="submission" date="2015-06" db="UniProtKB">
        <authorList>
            <consortium name="EnsemblProtists"/>
        </authorList>
    </citation>
    <scope>IDENTIFICATION</scope>
    <source>
        <strain evidence="2">Pr102</strain>
    </source>
</reference>
<feature type="compositionally biased region" description="Basic and acidic residues" evidence="1">
    <location>
        <begin position="612"/>
        <end position="649"/>
    </location>
</feature>
<evidence type="ECO:0000256" key="1">
    <source>
        <dbReference type="SAM" id="MobiDB-lite"/>
    </source>
</evidence>
<reference evidence="3" key="1">
    <citation type="journal article" date="2006" name="Science">
        <title>Phytophthora genome sequences uncover evolutionary origins and mechanisms of pathogenesis.</title>
        <authorList>
            <person name="Tyler B.M."/>
            <person name="Tripathy S."/>
            <person name="Zhang X."/>
            <person name="Dehal P."/>
            <person name="Jiang R.H."/>
            <person name="Aerts A."/>
            <person name="Arredondo F.D."/>
            <person name="Baxter L."/>
            <person name="Bensasson D."/>
            <person name="Beynon J.L."/>
            <person name="Chapman J."/>
            <person name="Damasceno C.M."/>
            <person name="Dorrance A.E."/>
            <person name="Dou D."/>
            <person name="Dickerman A.W."/>
            <person name="Dubchak I.L."/>
            <person name="Garbelotto M."/>
            <person name="Gijzen M."/>
            <person name="Gordon S.G."/>
            <person name="Govers F."/>
            <person name="Grunwald N.J."/>
            <person name="Huang W."/>
            <person name="Ivors K.L."/>
            <person name="Jones R.W."/>
            <person name="Kamoun S."/>
            <person name="Krampis K."/>
            <person name="Lamour K.H."/>
            <person name="Lee M.K."/>
            <person name="McDonald W.H."/>
            <person name="Medina M."/>
            <person name="Meijer H.J."/>
            <person name="Nordberg E.K."/>
            <person name="Maclean D.J."/>
            <person name="Ospina-Giraldo M.D."/>
            <person name="Morris P.F."/>
            <person name="Phuntumart V."/>
            <person name="Putnam N.H."/>
            <person name="Rash S."/>
            <person name="Rose J.K."/>
            <person name="Sakihama Y."/>
            <person name="Salamov A.A."/>
            <person name="Savidor A."/>
            <person name="Scheuring C.F."/>
            <person name="Smith B.M."/>
            <person name="Sobral B.W."/>
            <person name="Terry A."/>
            <person name="Torto-Alalibo T.A."/>
            <person name="Win J."/>
            <person name="Xu Z."/>
            <person name="Zhang H."/>
            <person name="Grigoriev I.V."/>
            <person name="Rokhsar D.S."/>
            <person name="Boore J.L."/>
        </authorList>
    </citation>
    <scope>NUCLEOTIDE SEQUENCE [LARGE SCALE GENOMIC DNA]</scope>
    <source>
        <strain evidence="3">Pr102</strain>
    </source>
</reference>
<feature type="compositionally biased region" description="Acidic residues" evidence="1">
    <location>
        <begin position="553"/>
        <end position="572"/>
    </location>
</feature>
<feature type="compositionally biased region" description="Basic and acidic residues" evidence="1">
    <location>
        <begin position="57"/>
        <end position="72"/>
    </location>
</feature>
<evidence type="ECO:0000313" key="3">
    <source>
        <dbReference type="Proteomes" id="UP000005238"/>
    </source>
</evidence>
<organism evidence="2 3">
    <name type="scientific">Phytophthora ramorum</name>
    <name type="common">Sudden oak death agent</name>
    <dbReference type="NCBI Taxonomy" id="164328"/>
    <lineage>
        <taxon>Eukaryota</taxon>
        <taxon>Sar</taxon>
        <taxon>Stramenopiles</taxon>
        <taxon>Oomycota</taxon>
        <taxon>Peronosporomycetes</taxon>
        <taxon>Peronosporales</taxon>
        <taxon>Peronosporaceae</taxon>
        <taxon>Phytophthora</taxon>
    </lineage>
</organism>
<dbReference type="AlphaFoldDB" id="H3GPT9"/>
<dbReference type="VEuPathDB" id="FungiDB:KRP22_9068"/>